<dbReference type="InterPro" id="IPR001789">
    <property type="entry name" value="Sig_transdc_resp-reg_receiver"/>
</dbReference>
<keyword evidence="4" id="KW-1185">Reference proteome</keyword>
<gene>
    <name evidence="3" type="ORF">AB3K24_00830</name>
</gene>
<feature type="modified residue" description="4-aspartylphosphate" evidence="1">
    <location>
        <position position="59"/>
    </location>
</feature>
<protein>
    <submittedName>
        <fullName evidence="3">LytR/AlgR family response regulator transcription factor</fullName>
    </submittedName>
</protein>
<dbReference type="RefSeq" id="WP_367973283.1">
    <property type="nucleotide sequence ID" value="NZ_JBFPEQ010000001.1"/>
</dbReference>
<dbReference type="InterPro" id="IPR046947">
    <property type="entry name" value="LytR-like"/>
</dbReference>
<dbReference type="PROSITE" id="PS50110">
    <property type="entry name" value="RESPONSE_REGULATORY"/>
    <property type="match status" value="1"/>
</dbReference>
<dbReference type="SMART" id="SM00448">
    <property type="entry name" value="REC"/>
    <property type="match status" value="1"/>
</dbReference>
<dbReference type="InterPro" id="IPR007492">
    <property type="entry name" value="LytTR_DNA-bd_dom"/>
</dbReference>
<reference evidence="3 4" key="1">
    <citation type="submission" date="2024-07" db="EMBL/GenBank/DDBJ databases">
        <authorList>
            <person name="Yun M."/>
        </authorList>
    </citation>
    <scope>NUCLEOTIDE SEQUENCE [LARGE SCALE GENOMIC DNA]</scope>
    <source>
        <strain evidence="3 4">MS01</strain>
    </source>
</reference>
<dbReference type="Gene3D" id="2.40.50.1020">
    <property type="entry name" value="LytTr DNA-binding domain"/>
    <property type="match status" value="1"/>
</dbReference>
<dbReference type="PANTHER" id="PTHR37299">
    <property type="entry name" value="TRANSCRIPTIONAL REGULATOR-RELATED"/>
    <property type="match status" value="1"/>
</dbReference>
<dbReference type="Gene3D" id="3.40.50.2300">
    <property type="match status" value="1"/>
</dbReference>
<feature type="domain" description="Response regulatory" evidence="2">
    <location>
        <begin position="6"/>
        <end position="122"/>
    </location>
</feature>
<dbReference type="SUPFAM" id="SSF52172">
    <property type="entry name" value="CheY-like"/>
    <property type="match status" value="1"/>
</dbReference>
<dbReference type="SMART" id="SM00850">
    <property type="entry name" value="LytTR"/>
    <property type="match status" value="1"/>
</dbReference>
<dbReference type="Proteomes" id="UP001556617">
    <property type="component" value="Unassembled WGS sequence"/>
</dbReference>
<organism evidence="3 4">
    <name type="scientific">Leuconostoc aquikimchii</name>
    <dbReference type="NCBI Taxonomy" id="3236804"/>
    <lineage>
        <taxon>Bacteria</taxon>
        <taxon>Bacillati</taxon>
        <taxon>Bacillota</taxon>
        <taxon>Bacilli</taxon>
        <taxon>Lactobacillales</taxon>
        <taxon>Lactobacillaceae</taxon>
        <taxon>Leuconostoc</taxon>
    </lineage>
</organism>
<dbReference type="PANTHER" id="PTHR37299:SF1">
    <property type="entry name" value="STAGE 0 SPORULATION PROTEIN A HOMOLOG"/>
    <property type="match status" value="1"/>
</dbReference>
<dbReference type="EMBL" id="JBFPER010000001">
    <property type="protein sequence ID" value="MEX0379908.1"/>
    <property type="molecule type" value="Genomic_DNA"/>
</dbReference>
<dbReference type="Pfam" id="PF04397">
    <property type="entry name" value="LytTR"/>
    <property type="match status" value="1"/>
</dbReference>
<name>A0ABV3S0D8_9LACO</name>
<accession>A0ABV3S0D8</accession>
<evidence type="ECO:0000313" key="4">
    <source>
        <dbReference type="Proteomes" id="UP001556617"/>
    </source>
</evidence>
<dbReference type="InterPro" id="IPR011006">
    <property type="entry name" value="CheY-like_superfamily"/>
</dbReference>
<evidence type="ECO:0000259" key="2">
    <source>
        <dbReference type="PROSITE" id="PS50110"/>
    </source>
</evidence>
<comment type="caution">
    <text evidence="3">The sequence shown here is derived from an EMBL/GenBank/DDBJ whole genome shotgun (WGS) entry which is preliminary data.</text>
</comment>
<evidence type="ECO:0000256" key="1">
    <source>
        <dbReference type="PROSITE-ProRule" id="PRU00169"/>
    </source>
</evidence>
<keyword evidence="1" id="KW-0597">Phosphoprotein</keyword>
<proteinExistence type="predicted"/>
<dbReference type="Pfam" id="PF00072">
    <property type="entry name" value="Response_reg"/>
    <property type="match status" value="1"/>
</dbReference>
<evidence type="ECO:0000313" key="3">
    <source>
        <dbReference type="EMBL" id="MEX0379908.1"/>
    </source>
</evidence>
<sequence length="249" mass="28671">MPHKINTIILDDEPSAIENLESMLSFYDYINVVQTSTSFNQLWHYLQLHADQVDLLFLDILLHNENGLDIAKTINETYPSIKIIFSTSEASYALDAYDTSPIDYITKPINAVRLQKALTKIRQIDKHHILKNNDVKIGIKNKNMIDMVNIDSIKLIKKELRHVKLLLTDDSKLTTTETINALFLKLKAYGFVMVTRSIIVPIRDITAIDYKQSTQRYTIQLRSQLKLPPISQARIKDIKSDLAAFDWII</sequence>